<sequence length="121" mass="14045">MPAHALHFDGYEGEPLRLPPMPEHTPQALRLAIQEHTPHLLPDFEAHWKRVIGDAFNITPVPAFMRLWWTQYAIARNPVLDSHLRDLEARAAKSEDPEESLRLLEEYSRLRHEAAERKPGE</sequence>
<accession>A0A652LEC1</accession>
<name>A0A652LEC1_9ACTN</name>
<dbReference type="AlphaFoldDB" id="A0A652LEC1"/>
<comment type="caution">
    <text evidence="1">The sequence shown here is derived from an EMBL/GenBank/DDBJ whole genome shotgun (WGS) entry which is preliminary data.</text>
</comment>
<evidence type="ECO:0000313" key="1">
    <source>
        <dbReference type="EMBL" id="TXS34101.1"/>
    </source>
</evidence>
<dbReference type="EMBL" id="RDBM01000007">
    <property type="protein sequence ID" value="TXS34101.1"/>
    <property type="molecule type" value="Genomic_DNA"/>
</dbReference>
<dbReference type="RefSeq" id="WP_018960871.1">
    <property type="nucleotide sequence ID" value="NZ_RDBM01000007.1"/>
</dbReference>
<reference evidence="1" key="1">
    <citation type="submission" date="2018-10" db="EMBL/GenBank/DDBJ databases">
        <authorList>
            <person name="Hariharan J."/>
            <person name="Choudoir M.J."/>
            <person name="Diebold P."/>
            <person name="Panke-Buisse K."/>
            <person name="Campbell A.N."/>
            <person name="Buckley D.H."/>
        </authorList>
    </citation>
    <scope>NUCLEOTIDE SEQUENCE</scope>
    <source>
        <strain evidence="1">Gb1</strain>
    </source>
</reference>
<protein>
    <submittedName>
        <fullName evidence="1">Uncharacterized protein</fullName>
    </submittedName>
</protein>
<gene>
    <name evidence="1" type="ORF">EAO74_01165</name>
</gene>
<organism evidence="1">
    <name type="scientific">Streptomyces sp. gb1(2016)</name>
    <dbReference type="NCBI Taxonomy" id="1828321"/>
    <lineage>
        <taxon>Bacteria</taxon>
        <taxon>Bacillati</taxon>
        <taxon>Actinomycetota</taxon>
        <taxon>Actinomycetes</taxon>
        <taxon>Kitasatosporales</taxon>
        <taxon>Streptomycetaceae</taxon>
        <taxon>Streptomyces</taxon>
    </lineage>
</organism>
<proteinExistence type="predicted"/>